<name>A0A810Q9A1_9FIRM</name>
<organism evidence="1 2">
    <name type="scientific">Vescimonas coprocola</name>
    <dbReference type="NCBI Taxonomy" id="2714355"/>
    <lineage>
        <taxon>Bacteria</taxon>
        <taxon>Bacillati</taxon>
        <taxon>Bacillota</taxon>
        <taxon>Clostridia</taxon>
        <taxon>Eubacteriales</taxon>
        <taxon>Oscillospiraceae</taxon>
        <taxon>Vescimonas</taxon>
    </lineage>
</organism>
<evidence type="ECO:0000313" key="1">
    <source>
        <dbReference type="EMBL" id="BCK81163.1"/>
    </source>
</evidence>
<dbReference type="EMBL" id="AP023418">
    <property type="protein sequence ID" value="BCK81163.1"/>
    <property type="molecule type" value="Genomic_DNA"/>
</dbReference>
<dbReference type="AlphaFoldDB" id="A0A810Q9A1"/>
<accession>A0A810Q9A1</accession>
<dbReference type="KEGG" id="vcop:MM50RIKEN_09260"/>
<dbReference type="RefSeq" id="WP_148338131.1">
    <property type="nucleotide sequence ID" value="NZ_AP023418.1"/>
</dbReference>
<dbReference type="Proteomes" id="UP000681035">
    <property type="component" value="Chromosome"/>
</dbReference>
<proteinExistence type="predicted"/>
<sequence length="309" mass="34565">MHIGNRIFPYPVLNRNEALSDYVEDSVFKVEFDVDESGAPIVQNGEVVFKNLHYTITDASLISLLEQGKMKGAFIVECSASVYRSRFEISTIPYDLKVSAHEINGNVVASCYLYAAEDIANFKSTGFIPEYAGYSFDIDKFDILAVDDGFKFKIDLDPSEDDKVASIFTVVKKEGDGDLMSCVYDEKRIVVQLPAAYYGCYDNIKTKKECNNIAFAMIAIPSLAYCLEDIYSQYGSLEEILDAHSWFNAVCISYKRKTGNALTFEEFENMSKLELAQMVLNSASCNGLKDFNNMLLGGMNHPGEEGEDE</sequence>
<gene>
    <name evidence="1" type="ORF">MM50RIKEN_09260</name>
</gene>
<protein>
    <submittedName>
        <fullName evidence="1">Uncharacterized protein</fullName>
    </submittedName>
</protein>
<evidence type="ECO:0000313" key="2">
    <source>
        <dbReference type="Proteomes" id="UP000681035"/>
    </source>
</evidence>
<reference evidence="1" key="1">
    <citation type="submission" date="2020-09" db="EMBL/GenBank/DDBJ databases">
        <title>New species isolated from human feces.</title>
        <authorList>
            <person name="Kitahara M."/>
            <person name="Shigeno Y."/>
            <person name="Shime M."/>
            <person name="Matsumoto Y."/>
            <person name="Nakamura S."/>
            <person name="Motooka D."/>
            <person name="Fukuoka S."/>
            <person name="Nishikawa H."/>
            <person name="Benno Y."/>
        </authorList>
    </citation>
    <scope>NUCLEOTIDE SEQUENCE</scope>
    <source>
        <strain evidence="1">MM50</strain>
    </source>
</reference>
<keyword evidence="2" id="KW-1185">Reference proteome</keyword>